<proteinExistence type="predicted"/>
<dbReference type="InterPro" id="IPR054722">
    <property type="entry name" value="PolX-like_BBD"/>
</dbReference>
<organism evidence="2 3">
    <name type="scientific">Phytophthora cactorum</name>
    <dbReference type="NCBI Taxonomy" id="29920"/>
    <lineage>
        <taxon>Eukaryota</taxon>
        <taxon>Sar</taxon>
        <taxon>Stramenopiles</taxon>
        <taxon>Oomycota</taxon>
        <taxon>Peronosporomycetes</taxon>
        <taxon>Peronosporales</taxon>
        <taxon>Peronosporaceae</taxon>
        <taxon>Phytophthora</taxon>
    </lineage>
</organism>
<name>A0A329SLE8_9STRA</name>
<dbReference type="Pfam" id="PF22936">
    <property type="entry name" value="Pol_BBD"/>
    <property type="match status" value="1"/>
</dbReference>
<keyword evidence="3" id="KW-1185">Reference proteome</keyword>
<dbReference type="EMBL" id="MJFZ01000135">
    <property type="protein sequence ID" value="RAW36558.1"/>
    <property type="molecule type" value="Genomic_DNA"/>
</dbReference>
<dbReference type="Proteomes" id="UP000251314">
    <property type="component" value="Unassembled WGS sequence"/>
</dbReference>
<comment type="caution">
    <text evidence="2">The sequence shown here is derived from an EMBL/GenBank/DDBJ whole genome shotgun (WGS) entry which is preliminary data.</text>
</comment>
<sequence>MNPSYTDRFDKFLEDNCFHWEFNVRMKLARNGLLPQTIKAEFDQVAQAQASDFVFTAASAMTKSELHVDSGGSSHMTSVRDKFVSMRDVTTPVRIMIADGTTINAVATGTVGLKLMDETSVTLSDVLYIPDVGGSLT</sequence>
<evidence type="ECO:0000259" key="1">
    <source>
        <dbReference type="Pfam" id="PF22936"/>
    </source>
</evidence>
<evidence type="ECO:0000313" key="2">
    <source>
        <dbReference type="EMBL" id="RAW36558.1"/>
    </source>
</evidence>
<reference evidence="2 3" key="1">
    <citation type="submission" date="2018-01" db="EMBL/GenBank/DDBJ databases">
        <title>Draft genome of the strawberry crown rot pathogen Phytophthora cactorum.</title>
        <authorList>
            <person name="Armitage A.D."/>
            <person name="Lysoe E."/>
            <person name="Nellist C.F."/>
            <person name="Harrison R.J."/>
            <person name="Brurberg M.B."/>
        </authorList>
    </citation>
    <scope>NUCLEOTIDE SEQUENCE [LARGE SCALE GENOMIC DNA]</scope>
    <source>
        <strain evidence="2 3">10300</strain>
    </source>
</reference>
<protein>
    <recommendedName>
        <fullName evidence="1">Retrovirus-related Pol polyprotein from transposon TNT 1-94-like beta-barrel domain-containing protein</fullName>
    </recommendedName>
</protein>
<accession>A0A329SLE8</accession>
<dbReference type="OrthoDB" id="110542at2759"/>
<gene>
    <name evidence="2" type="ORF">PC110_g7168</name>
</gene>
<dbReference type="AlphaFoldDB" id="A0A329SLE8"/>
<feature type="domain" description="Retrovirus-related Pol polyprotein from transposon TNT 1-94-like beta-barrel" evidence="1">
    <location>
        <begin position="68"/>
        <end position="136"/>
    </location>
</feature>
<dbReference type="VEuPathDB" id="FungiDB:PC110_g7168"/>
<evidence type="ECO:0000313" key="3">
    <source>
        <dbReference type="Proteomes" id="UP000251314"/>
    </source>
</evidence>